<evidence type="ECO:0000313" key="1">
    <source>
        <dbReference type="EMBL" id="EGK73607.1"/>
    </source>
</evidence>
<dbReference type="EMBL" id="AFHG01000028">
    <property type="protein sequence ID" value="EGK73607.1"/>
    <property type="molecule type" value="Genomic_DNA"/>
</dbReference>
<dbReference type="STRING" id="1000565.METUNv1_00238"/>
<organism evidence="1 2">
    <name type="scientific">Methyloversatilis universalis (strain ATCC BAA-1314 / DSM 25237 / JCM 13912 / CCUG 52030 / FAM5)</name>
    <dbReference type="NCBI Taxonomy" id="1000565"/>
    <lineage>
        <taxon>Bacteria</taxon>
        <taxon>Pseudomonadati</taxon>
        <taxon>Pseudomonadota</taxon>
        <taxon>Betaproteobacteria</taxon>
        <taxon>Nitrosomonadales</taxon>
        <taxon>Sterolibacteriaceae</taxon>
        <taxon>Methyloversatilis</taxon>
    </lineage>
</organism>
<protein>
    <recommendedName>
        <fullName evidence="3">Motility protein</fullName>
    </recommendedName>
</protein>
<sequence length="63" mass="6411">MDVSAIASAATAMSQQRVADAAGTMVLKKALDIQAQSAAQLLEALPAPQPVAPSSKNIIDTYA</sequence>
<keyword evidence="2" id="KW-1185">Reference proteome</keyword>
<reference evidence="1 2" key="1">
    <citation type="journal article" date="2011" name="J. Bacteriol.">
        <title>Genome sequence of Methyloversatilis universalis FAM5T, a methylotrophic representative of the order Rhodocyclales.</title>
        <authorList>
            <person name="Kittichotirat W."/>
            <person name="Good N.M."/>
            <person name="Hall R."/>
            <person name="Bringel F."/>
            <person name="Lajus A."/>
            <person name="Medigue C."/>
            <person name="Smalley N.E."/>
            <person name="Beck D."/>
            <person name="Bumgarner R."/>
            <person name="Vuilleumier S."/>
            <person name="Kalyuzhnaya M.G."/>
        </authorList>
    </citation>
    <scope>NUCLEOTIDE SEQUENCE [LARGE SCALE GENOMIC DNA]</scope>
    <source>
        <strain evidence="2">ATCC BAA-1314 / JCM 13912 / FAM5</strain>
    </source>
</reference>
<dbReference type="eggNOG" id="ENOG5033BMZ">
    <property type="taxonomic scope" value="Bacteria"/>
</dbReference>
<proteinExistence type="predicted"/>
<dbReference type="Proteomes" id="UP000005019">
    <property type="component" value="Unassembled WGS sequence"/>
</dbReference>
<dbReference type="OrthoDB" id="8566488at2"/>
<dbReference type="AlphaFoldDB" id="F5R7A7"/>
<dbReference type="RefSeq" id="WP_008058000.1">
    <property type="nucleotide sequence ID" value="NZ_AFHG01000028.1"/>
</dbReference>
<evidence type="ECO:0008006" key="3">
    <source>
        <dbReference type="Google" id="ProtNLM"/>
    </source>
</evidence>
<name>F5R7A7_METUF</name>
<accession>F5R7A7</accession>
<dbReference type="InterPro" id="IPR025906">
    <property type="entry name" value="YjfB_motility"/>
</dbReference>
<evidence type="ECO:0000313" key="2">
    <source>
        <dbReference type="Proteomes" id="UP000005019"/>
    </source>
</evidence>
<comment type="caution">
    <text evidence="1">The sequence shown here is derived from an EMBL/GenBank/DDBJ whole genome shotgun (WGS) entry which is preliminary data.</text>
</comment>
<gene>
    <name evidence="1" type="ORF">METUNv1_00238</name>
</gene>
<dbReference type="Pfam" id="PF14070">
    <property type="entry name" value="YjfB_motility"/>
    <property type="match status" value="1"/>
</dbReference>